<name>A0A8H9M008_9GAMM</name>
<dbReference type="Proteomes" id="UP000623776">
    <property type="component" value="Unassembled WGS sequence"/>
</dbReference>
<proteinExistence type="predicted"/>
<evidence type="ECO:0000313" key="2">
    <source>
        <dbReference type="EMBL" id="GGW22465.1"/>
    </source>
</evidence>
<evidence type="ECO:0000313" key="3">
    <source>
        <dbReference type="Proteomes" id="UP000623776"/>
    </source>
</evidence>
<reference evidence="3" key="1">
    <citation type="journal article" date="2019" name="Int. J. Syst. Evol. Microbiol.">
        <title>The Global Catalogue of Microorganisms (GCM) 10K type strain sequencing project: providing services to taxonomists for standard genome sequencing and annotation.</title>
        <authorList>
            <consortium name="The Broad Institute Genomics Platform"/>
            <consortium name="The Broad Institute Genome Sequencing Center for Infectious Disease"/>
            <person name="Wu L."/>
            <person name="Ma J."/>
        </authorList>
    </citation>
    <scope>NUCLEOTIDE SEQUENCE [LARGE SCALE GENOMIC DNA]</scope>
    <source>
        <strain evidence="3">KCTC 22154</strain>
    </source>
</reference>
<dbReference type="EMBL" id="BMXN01000005">
    <property type="protein sequence ID" value="GGW22465.1"/>
    <property type="molecule type" value="Genomic_DNA"/>
</dbReference>
<dbReference type="AlphaFoldDB" id="A0A8H9M008"/>
<feature type="region of interest" description="Disordered" evidence="1">
    <location>
        <begin position="33"/>
        <end position="64"/>
    </location>
</feature>
<keyword evidence="3" id="KW-1185">Reference proteome</keyword>
<protein>
    <submittedName>
        <fullName evidence="2">Uncharacterized protein</fullName>
    </submittedName>
</protein>
<sequence>MKYHKVSKQLDEREKLRKFRELDDAFAQALRQLEDPDSDFDIPTGPPVRSLAELEAEDQADQQKRRDELFGERLHALMAEYDQSAGALRELIDTLLKYNVWALEEIPGE</sequence>
<evidence type="ECO:0000256" key="1">
    <source>
        <dbReference type="SAM" id="MobiDB-lite"/>
    </source>
</evidence>
<dbReference type="RefSeq" id="WP_016913758.1">
    <property type="nucleotide sequence ID" value="NZ_BMXN01000005.1"/>
</dbReference>
<gene>
    <name evidence="2" type="ORF">GCM10007157_11400</name>
</gene>
<organism evidence="2 3">
    <name type="scientific">Vreelandella hamiltonii</name>
    <dbReference type="NCBI Taxonomy" id="502829"/>
    <lineage>
        <taxon>Bacteria</taxon>
        <taxon>Pseudomonadati</taxon>
        <taxon>Pseudomonadota</taxon>
        <taxon>Gammaproteobacteria</taxon>
        <taxon>Oceanospirillales</taxon>
        <taxon>Halomonadaceae</taxon>
        <taxon>Vreelandella</taxon>
    </lineage>
</organism>
<comment type="caution">
    <text evidence="2">The sequence shown here is derived from an EMBL/GenBank/DDBJ whole genome shotgun (WGS) entry which is preliminary data.</text>
</comment>
<accession>A0A8H9M008</accession>